<gene>
    <name evidence="5" type="ORF">Fmac_025374</name>
</gene>
<dbReference type="InterPro" id="IPR027417">
    <property type="entry name" value="P-loop_NTPase"/>
</dbReference>
<dbReference type="SUPFAM" id="SSF52540">
    <property type="entry name" value="P-loop containing nucleoside triphosphate hydrolases"/>
    <property type="match status" value="1"/>
</dbReference>
<feature type="domain" description="Sulfotransferase" evidence="4">
    <location>
        <begin position="39"/>
        <end position="185"/>
    </location>
</feature>
<reference evidence="5 6" key="1">
    <citation type="submission" date="2024-08" db="EMBL/GenBank/DDBJ databases">
        <title>Insights into the chromosomal genome structure of Flemingia macrophylla.</title>
        <authorList>
            <person name="Ding Y."/>
            <person name="Zhao Y."/>
            <person name="Bi W."/>
            <person name="Wu M."/>
            <person name="Zhao G."/>
            <person name="Gong Y."/>
            <person name="Li W."/>
            <person name="Zhang P."/>
        </authorList>
    </citation>
    <scope>NUCLEOTIDE SEQUENCE [LARGE SCALE GENOMIC DNA]</scope>
    <source>
        <strain evidence="5">DYQJB</strain>
        <tissue evidence="5">Leaf</tissue>
    </source>
</reference>
<dbReference type="EC" id="2.8.2.-" evidence="3"/>
<comment type="similarity">
    <text evidence="1 3">Belongs to the sulfotransferase 1 family.</text>
</comment>
<dbReference type="PANTHER" id="PTHR11783">
    <property type="entry name" value="SULFOTRANSFERASE SULT"/>
    <property type="match status" value="1"/>
</dbReference>
<keyword evidence="2 3" id="KW-0808">Transferase</keyword>
<name>A0ABD1LS73_9FABA</name>
<evidence type="ECO:0000313" key="5">
    <source>
        <dbReference type="EMBL" id="KAL2326316.1"/>
    </source>
</evidence>
<sequence length="215" mass="24555">MMALSLNVSLWPDPSAKRQEASAKRSELGAPALSAQKLALSAQSSAQCLKPESSPEITMEDGFESYCKGIIAFGPWWNHMLCYWKESIDRPNKVLFLKYEDLKDDANFHVKRVAEFLGCPFTQDEENSGVIESIIKLTSFEKLKYLEVNKSGRIGMSVNVGKTRDRRCRRRRGWCGSKTFKMVVKILVVQQKKKVGSRRRGVMKFEAEKRRGRRA</sequence>
<dbReference type="InterPro" id="IPR000863">
    <property type="entry name" value="Sulfotransferase_dom"/>
</dbReference>
<evidence type="ECO:0000256" key="1">
    <source>
        <dbReference type="ARBA" id="ARBA00005771"/>
    </source>
</evidence>
<evidence type="ECO:0000259" key="4">
    <source>
        <dbReference type="Pfam" id="PF00685"/>
    </source>
</evidence>
<dbReference type="AlphaFoldDB" id="A0ABD1LS73"/>
<dbReference type="EMBL" id="JBGMDY010000008">
    <property type="protein sequence ID" value="KAL2326316.1"/>
    <property type="molecule type" value="Genomic_DNA"/>
</dbReference>
<dbReference type="GO" id="GO:0016740">
    <property type="term" value="F:transferase activity"/>
    <property type="evidence" value="ECO:0007669"/>
    <property type="project" value="UniProtKB-KW"/>
</dbReference>
<evidence type="ECO:0000313" key="6">
    <source>
        <dbReference type="Proteomes" id="UP001603857"/>
    </source>
</evidence>
<accession>A0ABD1LS73</accession>
<keyword evidence="6" id="KW-1185">Reference proteome</keyword>
<proteinExistence type="inferred from homology"/>
<evidence type="ECO:0000256" key="2">
    <source>
        <dbReference type="ARBA" id="ARBA00022679"/>
    </source>
</evidence>
<protein>
    <recommendedName>
        <fullName evidence="3">Sulfotransferase</fullName>
        <ecNumber evidence="3">2.8.2.-</ecNumber>
    </recommendedName>
</protein>
<dbReference type="Gene3D" id="3.40.50.300">
    <property type="entry name" value="P-loop containing nucleotide triphosphate hydrolases"/>
    <property type="match status" value="1"/>
</dbReference>
<organism evidence="5 6">
    <name type="scientific">Flemingia macrophylla</name>
    <dbReference type="NCBI Taxonomy" id="520843"/>
    <lineage>
        <taxon>Eukaryota</taxon>
        <taxon>Viridiplantae</taxon>
        <taxon>Streptophyta</taxon>
        <taxon>Embryophyta</taxon>
        <taxon>Tracheophyta</taxon>
        <taxon>Spermatophyta</taxon>
        <taxon>Magnoliopsida</taxon>
        <taxon>eudicotyledons</taxon>
        <taxon>Gunneridae</taxon>
        <taxon>Pentapetalae</taxon>
        <taxon>rosids</taxon>
        <taxon>fabids</taxon>
        <taxon>Fabales</taxon>
        <taxon>Fabaceae</taxon>
        <taxon>Papilionoideae</taxon>
        <taxon>50 kb inversion clade</taxon>
        <taxon>NPAAA clade</taxon>
        <taxon>indigoferoid/millettioid clade</taxon>
        <taxon>Phaseoleae</taxon>
        <taxon>Flemingia</taxon>
    </lineage>
</organism>
<dbReference type="Pfam" id="PF00685">
    <property type="entry name" value="Sulfotransfer_1"/>
    <property type="match status" value="1"/>
</dbReference>
<evidence type="ECO:0000256" key="3">
    <source>
        <dbReference type="RuleBase" id="RU361155"/>
    </source>
</evidence>
<comment type="caution">
    <text evidence="5">The sequence shown here is derived from an EMBL/GenBank/DDBJ whole genome shotgun (WGS) entry which is preliminary data.</text>
</comment>
<dbReference type="Proteomes" id="UP001603857">
    <property type="component" value="Unassembled WGS sequence"/>
</dbReference>